<proteinExistence type="inferred from homology"/>
<dbReference type="Proteomes" id="UP000366872">
    <property type="component" value="Unassembled WGS sequence"/>
</dbReference>
<feature type="chain" id="PRO_5028850681" evidence="6">
    <location>
        <begin position="24"/>
        <end position="503"/>
    </location>
</feature>
<dbReference type="InterPro" id="IPR050738">
    <property type="entry name" value="Sulfatase"/>
</dbReference>
<evidence type="ECO:0000256" key="6">
    <source>
        <dbReference type="SAM" id="SignalP"/>
    </source>
</evidence>
<keyword evidence="3" id="KW-0378">Hydrolase</keyword>
<dbReference type="GO" id="GO:0046872">
    <property type="term" value="F:metal ion binding"/>
    <property type="evidence" value="ECO:0007669"/>
    <property type="project" value="UniProtKB-KW"/>
</dbReference>
<dbReference type="SUPFAM" id="SSF53649">
    <property type="entry name" value="Alkaline phosphatase-like"/>
    <property type="match status" value="1"/>
</dbReference>
<protein>
    <submittedName>
        <fullName evidence="8">Arylsulfatase</fullName>
    </submittedName>
</protein>
<dbReference type="Gene3D" id="3.40.720.10">
    <property type="entry name" value="Alkaline Phosphatase, subunit A"/>
    <property type="match status" value="1"/>
</dbReference>
<comment type="similarity">
    <text evidence="1">Belongs to the sulfatase family.</text>
</comment>
<evidence type="ECO:0000256" key="5">
    <source>
        <dbReference type="SAM" id="MobiDB-lite"/>
    </source>
</evidence>
<keyword evidence="4" id="KW-0106">Calcium</keyword>
<keyword evidence="6" id="KW-0732">Signal</keyword>
<dbReference type="RefSeq" id="WP_222847052.1">
    <property type="nucleotide sequence ID" value="NZ_CAAHFG010000001.1"/>
</dbReference>
<dbReference type="InterPro" id="IPR017850">
    <property type="entry name" value="Alkaline_phosphatase_core_sf"/>
</dbReference>
<evidence type="ECO:0000256" key="2">
    <source>
        <dbReference type="ARBA" id="ARBA00022723"/>
    </source>
</evidence>
<feature type="signal peptide" evidence="6">
    <location>
        <begin position="1"/>
        <end position="23"/>
    </location>
</feature>
<dbReference type="EMBL" id="CAAHFG010000001">
    <property type="protein sequence ID" value="VGO12350.1"/>
    <property type="molecule type" value="Genomic_DNA"/>
</dbReference>
<dbReference type="GO" id="GO:0004065">
    <property type="term" value="F:arylsulfatase activity"/>
    <property type="evidence" value="ECO:0007669"/>
    <property type="project" value="TreeGrafter"/>
</dbReference>
<gene>
    <name evidence="8" type="primary">atsA_34</name>
    <name evidence="8" type="ORF">PDESU_00902</name>
</gene>
<reference evidence="8 9" key="1">
    <citation type="submission" date="2019-04" db="EMBL/GenBank/DDBJ databases">
        <authorList>
            <person name="Van Vliet M D."/>
        </authorList>
    </citation>
    <scope>NUCLEOTIDE SEQUENCE [LARGE SCALE GENOMIC DNA]</scope>
    <source>
        <strain evidence="8 9">F1</strain>
    </source>
</reference>
<dbReference type="PROSITE" id="PS00149">
    <property type="entry name" value="SULFATASE_2"/>
    <property type="match status" value="1"/>
</dbReference>
<dbReference type="InterPro" id="IPR024607">
    <property type="entry name" value="Sulfatase_CS"/>
</dbReference>
<dbReference type="PROSITE" id="PS00523">
    <property type="entry name" value="SULFATASE_1"/>
    <property type="match status" value="1"/>
</dbReference>
<evidence type="ECO:0000256" key="1">
    <source>
        <dbReference type="ARBA" id="ARBA00008779"/>
    </source>
</evidence>
<evidence type="ECO:0000256" key="4">
    <source>
        <dbReference type="ARBA" id="ARBA00022837"/>
    </source>
</evidence>
<keyword evidence="2" id="KW-0479">Metal-binding</keyword>
<evidence type="ECO:0000256" key="3">
    <source>
        <dbReference type="ARBA" id="ARBA00022801"/>
    </source>
</evidence>
<dbReference type="CDD" id="cd16143">
    <property type="entry name" value="ARS_like"/>
    <property type="match status" value="1"/>
</dbReference>
<feature type="domain" description="Sulfatase N-terminal" evidence="7">
    <location>
        <begin position="27"/>
        <end position="376"/>
    </location>
</feature>
<sequence>MMKKAIQRATIRFLILFSATVMAAQPPNIIVILADDMGMDSVSAFNDQLGFKTPHIDAFVKEGMVFTDGHSGSAVCSPTRYGLLTGRYAWRSRLKKTIVVNWEALLIEKDRLTIASMLKTEGYDTAAIGKWHLGWSWPFKHGKANHTARAKTMAQWARDGIDWKAPVGGGPTSCGFDYYFGDDVINKPPRVYIENDRVLGTPDPKNDWYTSDSDWKVDEVLPTITEKAVAYIEEKAKMDAPFFLYFPMTSPHGPIAPSDAFKGKSGISPYIDFVIETDHRIGQVIDAVDRSGITENTLILFSADNGTSLKFPREDGSLEKGINFNTHVRGGKSDIWEGGHKVPFVARWPKTVAAGSQNNTPVCLTDLMATAADLVGFDLPDSAAVDSVSLLPALQGKPFVRGSIINHSISGKFAIRDGRWKLAFCPGSGGWSSPTDDEAVELNLPALQLYDMVNDPMETTNIANRHPETVQQLTKELHKIISQGRSTEGAPQKNAGKTWLPEI</sequence>
<dbReference type="Pfam" id="PF00884">
    <property type="entry name" value="Sulfatase"/>
    <property type="match status" value="1"/>
</dbReference>
<accession>A0A6C2TXI2</accession>
<evidence type="ECO:0000259" key="7">
    <source>
        <dbReference type="Pfam" id="PF00884"/>
    </source>
</evidence>
<evidence type="ECO:0000313" key="8">
    <source>
        <dbReference type="EMBL" id="VGO12350.1"/>
    </source>
</evidence>
<keyword evidence="9" id="KW-1185">Reference proteome</keyword>
<dbReference type="Gene3D" id="3.30.1120.10">
    <property type="match status" value="1"/>
</dbReference>
<dbReference type="PANTHER" id="PTHR42693:SF53">
    <property type="entry name" value="ENDO-4-O-SULFATASE"/>
    <property type="match status" value="1"/>
</dbReference>
<dbReference type="InterPro" id="IPR000917">
    <property type="entry name" value="Sulfatase_N"/>
</dbReference>
<evidence type="ECO:0000313" key="9">
    <source>
        <dbReference type="Proteomes" id="UP000366872"/>
    </source>
</evidence>
<feature type="region of interest" description="Disordered" evidence="5">
    <location>
        <begin position="483"/>
        <end position="503"/>
    </location>
</feature>
<dbReference type="AlphaFoldDB" id="A0A6C2TXI2"/>
<dbReference type="PANTHER" id="PTHR42693">
    <property type="entry name" value="ARYLSULFATASE FAMILY MEMBER"/>
    <property type="match status" value="1"/>
</dbReference>
<name>A0A6C2TXI2_PONDE</name>
<organism evidence="8 9">
    <name type="scientific">Pontiella desulfatans</name>
    <dbReference type="NCBI Taxonomy" id="2750659"/>
    <lineage>
        <taxon>Bacteria</taxon>
        <taxon>Pseudomonadati</taxon>
        <taxon>Kiritimatiellota</taxon>
        <taxon>Kiritimatiellia</taxon>
        <taxon>Kiritimatiellales</taxon>
        <taxon>Pontiellaceae</taxon>
        <taxon>Pontiella</taxon>
    </lineage>
</organism>